<dbReference type="GO" id="GO:0010309">
    <property type="term" value="F:acireductone dioxygenase [iron(II)-requiring] activity"/>
    <property type="evidence" value="ECO:0007669"/>
    <property type="project" value="InterPro"/>
</dbReference>
<protein>
    <recommendedName>
        <fullName evidence="3">ARD</fullName>
    </recommendedName>
</protein>
<dbReference type="EMBL" id="CATQJA010001493">
    <property type="protein sequence ID" value="CAJ0567472.1"/>
    <property type="molecule type" value="Genomic_DNA"/>
</dbReference>
<sequence length="158" mass="18426">MQIWHMEPFACGDRRLPHHMFPPKKMTPDQLMGRTGVQCFKVNVEDTMAMKKRLTMVKSERNVNSSDFLTIKEDISDFNDKLEEFYEPIAKSHDSVVLVMDGSCYYDVEPEEDEWIRVQCEKGDLIVIPKGLSHRFTVTPKNYVTLQRFFNKMADAQG</sequence>
<accession>A0AA36FWI1</accession>
<reference evidence="1" key="1">
    <citation type="submission" date="2023-06" db="EMBL/GenBank/DDBJ databases">
        <authorList>
            <person name="Delattre M."/>
        </authorList>
    </citation>
    <scope>NUCLEOTIDE SEQUENCE</scope>
    <source>
        <strain evidence="1">AF72</strain>
    </source>
</reference>
<feature type="non-terminal residue" evidence="1">
    <location>
        <position position="1"/>
    </location>
</feature>
<organism evidence="1 2">
    <name type="scientific">Mesorhabditis spiculigera</name>
    <dbReference type="NCBI Taxonomy" id="96644"/>
    <lineage>
        <taxon>Eukaryota</taxon>
        <taxon>Metazoa</taxon>
        <taxon>Ecdysozoa</taxon>
        <taxon>Nematoda</taxon>
        <taxon>Chromadorea</taxon>
        <taxon>Rhabditida</taxon>
        <taxon>Rhabditina</taxon>
        <taxon>Rhabditomorpha</taxon>
        <taxon>Rhabditoidea</taxon>
        <taxon>Rhabditidae</taxon>
        <taxon>Mesorhabditinae</taxon>
        <taxon>Mesorhabditis</taxon>
    </lineage>
</organism>
<dbReference type="PANTHER" id="PTHR23418">
    <property type="entry name" value="ACIREDUCTONE DIOXYGENASE"/>
    <property type="match status" value="1"/>
</dbReference>
<dbReference type="InterPro" id="IPR014710">
    <property type="entry name" value="RmlC-like_jellyroll"/>
</dbReference>
<dbReference type="Proteomes" id="UP001177023">
    <property type="component" value="Unassembled WGS sequence"/>
</dbReference>
<dbReference type="CDD" id="cd02232">
    <property type="entry name" value="cupin_ARD"/>
    <property type="match status" value="1"/>
</dbReference>
<evidence type="ECO:0008006" key="3">
    <source>
        <dbReference type="Google" id="ProtNLM"/>
    </source>
</evidence>
<keyword evidence="2" id="KW-1185">Reference proteome</keyword>
<dbReference type="SUPFAM" id="SSF51182">
    <property type="entry name" value="RmlC-like cupins"/>
    <property type="match status" value="1"/>
</dbReference>
<evidence type="ECO:0000313" key="2">
    <source>
        <dbReference type="Proteomes" id="UP001177023"/>
    </source>
</evidence>
<evidence type="ECO:0000313" key="1">
    <source>
        <dbReference type="EMBL" id="CAJ0567472.1"/>
    </source>
</evidence>
<name>A0AA36FWI1_9BILA</name>
<dbReference type="GO" id="GO:0006555">
    <property type="term" value="P:methionine metabolic process"/>
    <property type="evidence" value="ECO:0007669"/>
    <property type="project" value="TreeGrafter"/>
</dbReference>
<dbReference type="Pfam" id="PF03079">
    <property type="entry name" value="ARD"/>
    <property type="match status" value="1"/>
</dbReference>
<gene>
    <name evidence="1" type="ORF">MSPICULIGERA_LOCUS6024</name>
</gene>
<dbReference type="InterPro" id="IPR004313">
    <property type="entry name" value="ARD"/>
</dbReference>
<dbReference type="Gene3D" id="2.60.120.10">
    <property type="entry name" value="Jelly Rolls"/>
    <property type="match status" value="1"/>
</dbReference>
<comment type="caution">
    <text evidence="1">The sequence shown here is derived from an EMBL/GenBank/DDBJ whole genome shotgun (WGS) entry which is preliminary data.</text>
</comment>
<dbReference type="AlphaFoldDB" id="A0AA36FWI1"/>
<proteinExistence type="predicted"/>
<dbReference type="InterPro" id="IPR011051">
    <property type="entry name" value="RmlC_Cupin_sf"/>
</dbReference>
<dbReference type="PANTHER" id="PTHR23418:SF10">
    <property type="entry name" value="INACTIVE ACIREDUCTONE DIOXYGENASE 1-RELATED"/>
    <property type="match status" value="1"/>
</dbReference>